<feature type="domain" description="Response regulatory" evidence="5">
    <location>
        <begin position="23"/>
        <end position="132"/>
    </location>
</feature>
<dbReference type="Pfam" id="PF08663">
    <property type="entry name" value="HalX"/>
    <property type="match status" value="1"/>
</dbReference>
<dbReference type="SUPFAM" id="SSF52172">
    <property type="entry name" value="CheY-like"/>
    <property type="match status" value="1"/>
</dbReference>
<keyword evidence="3" id="KW-0175">Coiled coil</keyword>
<dbReference type="CDD" id="cd00156">
    <property type="entry name" value="REC"/>
    <property type="match status" value="1"/>
</dbReference>
<reference evidence="6" key="2">
    <citation type="submission" date="2020-09" db="EMBL/GenBank/DDBJ databases">
        <authorList>
            <person name="Sun Q."/>
            <person name="Ohkuma M."/>
        </authorList>
    </citation>
    <scope>NUCLEOTIDE SEQUENCE</scope>
    <source>
        <strain evidence="6">JCM 19596</strain>
    </source>
</reference>
<organism evidence="6 7">
    <name type="scientific">Halocalculus aciditolerans</name>
    <dbReference type="NCBI Taxonomy" id="1383812"/>
    <lineage>
        <taxon>Archaea</taxon>
        <taxon>Methanobacteriati</taxon>
        <taxon>Methanobacteriota</taxon>
        <taxon>Stenosarchaea group</taxon>
        <taxon>Halobacteria</taxon>
        <taxon>Halobacteriales</taxon>
        <taxon>Halobacteriaceae</taxon>
        <taxon>Halocalculus</taxon>
    </lineage>
</organism>
<accession>A0A830FC80</accession>
<keyword evidence="7" id="KW-1185">Reference proteome</keyword>
<dbReference type="PANTHER" id="PTHR44591">
    <property type="entry name" value="STRESS RESPONSE REGULATOR PROTEIN 1"/>
    <property type="match status" value="1"/>
</dbReference>
<dbReference type="InterPro" id="IPR013971">
    <property type="entry name" value="HalX_domain"/>
</dbReference>
<dbReference type="InterPro" id="IPR001789">
    <property type="entry name" value="Sig_transdc_resp-reg_receiver"/>
</dbReference>
<dbReference type="Pfam" id="PF00072">
    <property type="entry name" value="Response_reg"/>
    <property type="match status" value="1"/>
</dbReference>
<dbReference type="InterPro" id="IPR011006">
    <property type="entry name" value="CheY-like_superfamily"/>
</dbReference>
<keyword evidence="1 2" id="KW-0597">Phosphoprotein</keyword>
<dbReference type="InterPro" id="IPR050595">
    <property type="entry name" value="Bact_response_regulator"/>
</dbReference>
<dbReference type="PROSITE" id="PS50110">
    <property type="entry name" value="RESPONSE_REGULATORY"/>
    <property type="match status" value="1"/>
</dbReference>
<sequence>MSSKYPDGGGQASTESPEATEPRVLVVDDDTDLAETFRLWLTSEFDVETAYGGEEALEKLDDDIDVVLLDRRMPEMSGGDVLDEIRDRGLDCRVSMVTAVEPSEDIVEMEFDEYLVKPVERDGVIDVVEELHARLSYDEDLQEYYAVSAKVGALESQLTPTEQSQSDALAELRERLEELETATRDGFEDVDGMESAFREI</sequence>
<proteinExistence type="predicted"/>
<dbReference type="Gene3D" id="3.40.50.2300">
    <property type="match status" value="1"/>
</dbReference>
<protein>
    <submittedName>
        <fullName evidence="6">DNA-binding protein</fullName>
    </submittedName>
</protein>
<keyword evidence="6" id="KW-0238">DNA-binding</keyword>
<dbReference type="GO" id="GO:0000160">
    <property type="term" value="P:phosphorelay signal transduction system"/>
    <property type="evidence" value="ECO:0007669"/>
    <property type="project" value="InterPro"/>
</dbReference>
<feature type="coiled-coil region" evidence="3">
    <location>
        <begin position="162"/>
        <end position="189"/>
    </location>
</feature>
<evidence type="ECO:0000256" key="1">
    <source>
        <dbReference type="ARBA" id="ARBA00022553"/>
    </source>
</evidence>
<gene>
    <name evidence="6" type="ORF">GCM10009039_19010</name>
</gene>
<feature type="modified residue" description="4-aspartylphosphate" evidence="2">
    <location>
        <position position="70"/>
    </location>
</feature>
<name>A0A830FC80_9EURY</name>
<dbReference type="RefSeq" id="WP_188978302.1">
    <property type="nucleotide sequence ID" value="NZ_BMPG01000002.1"/>
</dbReference>
<reference evidence="6" key="1">
    <citation type="journal article" date="2014" name="Int. J. Syst. Evol. Microbiol.">
        <title>Complete genome sequence of Corynebacterium casei LMG S-19264T (=DSM 44701T), isolated from a smear-ripened cheese.</title>
        <authorList>
            <consortium name="US DOE Joint Genome Institute (JGI-PGF)"/>
            <person name="Walter F."/>
            <person name="Albersmeier A."/>
            <person name="Kalinowski J."/>
            <person name="Ruckert C."/>
        </authorList>
    </citation>
    <scope>NUCLEOTIDE SEQUENCE</scope>
    <source>
        <strain evidence="6">JCM 19596</strain>
    </source>
</reference>
<feature type="region of interest" description="Disordered" evidence="4">
    <location>
        <begin position="1"/>
        <end position="25"/>
    </location>
</feature>
<dbReference type="Proteomes" id="UP000607197">
    <property type="component" value="Unassembled WGS sequence"/>
</dbReference>
<evidence type="ECO:0000259" key="5">
    <source>
        <dbReference type="PROSITE" id="PS50110"/>
    </source>
</evidence>
<comment type="caution">
    <text evidence="6">The sequence shown here is derived from an EMBL/GenBank/DDBJ whole genome shotgun (WGS) entry which is preliminary data.</text>
</comment>
<evidence type="ECO:0000256" key="2">
    <source>
        <dbReference type="PROSITE-ProRule" id="PRU00169"/>
    </source>
</evidence>
<dbReference type="AlphaFoldDB" id="A0A830FC80"/>
<evidence type="ECO:0000256" key="3">
    <source>
        <dbReference type="SAM" id="Coils"/>
    </source>
</evidence>
<evidence type="ECO:0000256" key="4">
    <source>
        <dbReference type="SAM" id="MobiDB-lite"/>
    </source>
</evidence>
<dbReference type="PANTHER" id="PTHR44591:SF3">
    <property type="entry name" value="RESPONSE REGULATORY DOMAIN-CONTAINING PROTEIN"/>
    <property type="match status" value="1"/>
</dbReference>
<dbReference type="EMBL" id="BMPG01000002">
    <property type="protein sequence ID" value="GGL61066.1"/>
    <property type="molecule type" value="Genomic_DNA"/>
</dbReference>
<dbReference type="GO" id="GO:0003677">
    <property type="term" value="F:DNA binding"/>
    <property type="evidence" value="ECO:0007669"/>
    <property type="project" value="UniProtKB-KW"/>
</dbReference>
<dbReference type="OrthoDB" id="86314at2157"/>
<evidence type="ECO:0000313" key="6">
    <source>
        <dbReference type="EMBL" id="GGL61066.1"/>
    </source>
</evidence>
<evidence type="ECO:0000313" key="7">
    <source>
        <dbReference type="Proteomes" id="UP000607197"/>
    </source>
</evidence>
<dbReference type="SMART" id="SM00448">
    <property type="entry name" value="REC"/>
    <property type="match status" value="1"/>
</dbReference>